<dbReference type="Proteomes" id="UP000299102">
    <property type="component" value="Unassembled WGS sequence"/>
</dbReference>
<dbReference type="AlphaFoldDB" id="A0A4C1VTW8"/>
<protein>
    <submittedName>
        <fullName evidence="2">Uncharacterized protein</fullName>
    </submittedName>
</protein>
<proteinExistence type="predicted"/>
<evidence type="ECO:0000256" key="1">
    <source>
        <dbReference type="SAM" id="MobiDB-lite"/>
    </source>
</evidence>
<feature type="region of interest" description="Disordered" evidence="1">
    <location>
        <begin position="27"/>
        <end position="100"/>
    </location>
</feature>
<sequence length="100" mass="10733">MIATGAAALPGVKASLKLSNKQQTALAVSRANNRRGGTGTRIGPFSHEGSDSWDRQVKGPEISRTARRQGRAHASTGRDRGPACRVRRERCRTGVAPLRD</sequence>
<keyword evidence="3" id="KW-1185">Reference proteome</keyword>
<comment type="caution">
    <text evidence="2">The sequence shown here is derived from an EMBL/GenBank/DDBJ whole genome shotgun (WGS) entry which is preliminary data.</text>
</comment>
<organism evidence="2 3">
    <name type="scientific">Eumeta variegata</name>
    <name type="common">Bagworm moth</name>
    <name type="synonym">Eumeta japonica</name>
    <dbReference type="NCBI Taxonomy" id="151549"/>
    <lineage>
        <taxon>Eukaryota</taxon>
        <taxon>Metazoa</taxon>
        <taxon>Ecdysozoa</taxon>
        <taxon>Arthropoda</taxon>
        <taxon>Hexapoda</taxon>
        <taxon>Insecta</taxon>
        <taxon>Pterygota</taxon>
        <taxon>Neoptera</taxon>
        <taxon>Endopterygota</taxon>
        <taxon>Lepidoptera</taxon>
        <taxon>Glossata</taxon>
        <taxon>Ditrysia</taxon>
        <taxon>Tineoidea</taxon>
        <taxon>Psychidae</taxon>
        <taxon>Oiketicinae</taxon>
        <taxon>Eumeta</taxon>
    </lineage>
</organism>
<evidence type="ECO:0000313" key="2">
    <source>
        <dbReference type="EMBL" id="GBP42161.1"/>
    </source>
</evidence>
<evidence type="ECO:0000313" key="3">
    <source>
        <dbReference type="Proteomes" id="UP000299102"/>
    </source>
</evidence>
<gene>
    <name evidence="2" type="ORF">EVAR_25786_1</name>
</gene>
<accession>A0A4C1VTW8</accession>
<name>A0A4C1VTW8_EUMVA</name>
<feature type="compositionally biased region" description="Basic and acidic residues" evidence="1">
    <location>
        <begin position="48"/>
        <end position="58"/>
    </location>
</feature>
<dbReference type="EMBL" id="BGZK01000413">
    <property type="protein sequence ID" value="GBP42161.1"/>
    <property type="molecule type" value="Genomic_DNA"/>
</dbReference>
<reference evidence="2 3" key="1">
    <citation type="journal article" date="2019" name="Commun. Biol.">
        <title>The bagworm genome reveals a unique fibroin gene that provides high tensile strength.</title>
        <authorList>
            <person name="Kono N."/>
            <person name="Nakamura H."/>
            <person name="Ohtoshi R."/>
            <person name="Tomita M."/>
            <person name="Numata K."/>
            <person name="Arakawa K."/>
        </authorList>
    </citation>
    <scope>NUCLEOTIDE SEQUENCE [LARGE SCALE GENOMIC DNA]</scope>
</reference>